<dbReference type="OrthoDB" id="9759185at2"/>
<dbReference type="GO" id="GO:0005886">
    <property type="term" value="C:plasma membrane"/>
    <property type="evidence" value="ECO:0007669"/>
    <property type="project" value="UniProtKB-SubCell"/>
</dbReference>
<feature type="transmembrane region" description="Helical" evidence="7">
    <location>
        <begin position="12"/>
        <end position="33"/>
    </location>
</feature>
<keyword evidence="9" id="KW-1185">Reference proteome</keyword>
<dbReference type="GO" id="GO:0044780">
    <property type="term" value="P:bacterial-type flagellum assembly"/>
    <property type="evidence" value="ECO:0007669"/>
    <property type="project" value="InterPro"/>
</dbReference>
<dbReference type="InterPro" id="IPR006301">
    <property type="entry name" value="FlhA"/>
</dbReference>
<dbReference type="Gene3D" id="3.40.30.60">
    <property type="entry name" value="FHIPEP family, domain 1"/>
    <property type="match status" value="1"/>
</dbReference>
<name>A0A1G5RV87_9FIRM</name>
<keyword evidence="7" id="KW-1005">Bacterial flagellum biogenesis</keyword>
<dbReference type="PRINTS" id="PR00949">
    <property type="entry name" value="TYPE3IMAPROT"/>
</dbReference>
<evidence type="ECO:0000313" key="8">
    <source>
        <dbReference type="EMBL" id="SCZ77768.1"/>
    </source>
</evidence>
<keyword evidence="7" id="KW-1006">Bacterial flagellum protein export</keyword>
<dbReference type="EMBL" id="FMWL01000003">
    <property type="protein sequence ID" value="SCZ77768.1"/>
    <property type="molecule type" value="Genomic_DNA"/>
</dbReference>
<proteinExistence type="inferred from homology"/>
<feature type="transmembrane region" description="Helical" evidence="7">
    <location>
        <begin position="282"/>
        <end position="310"/>
    </location>
</feature>
<organism evidence="8 9">
    <name type="scientific">Acidaminobacter hydrogenoformans DSM 2784</name>
    <dbReference type="NCBI Taxonomy" id="1120920"/>
    <lineage>
        <taxon>Bacteria</taxon>
        <taxon>Bacillati</taxon>
        <taxon>Bacillota</taxon>
        <taxon>Clostridia</taxon>
        <taxon>Peptostreptococcales</taxon>
        <taxon>Acidaminobacteraceae</taxon>
        <taxon>Acidaminobacter</taxon>
    </lineage>
</organism>
<evidence type="ECO:0000256" key="1">
    <source>
        <dbReference type="ARBA" id="ARBA00004651"/>
    </source>
</evidence>
<dbReference type="PANTHER" id="PTHR30161">
    <property type="entry name" value="FLAGELLAR EXPORT PROTEIN, MEMBRANE FLHA SUBUNIT-RELATED"/>
    <property type="match status" value="1"/>
</dbReference>
<feature type="transmembrane region" description="Helical" evidence="7">
    <location>
        <begin position="39"/>
        <end position="60"/>
    </location>
</feature>
<dbReference type="Gene3D" id="3.40.50.12790">
    <property type="entry name" value="FHIPEP family, domain 4"/>
    <property type="match status" value="1"/>
</dbReference>
<feature type="transmembrane region" description="Helical" evidence="7">
    <location>
        <begin position="114"/>
        <end position="136"/>
    </location>
</feature>
<reference evidence="8 9" key="1">
    <citation type="submission" date="2016-10" db="EMBL/GenBank/DDBJ databases">
        <authorList>
            <person name="de Groot N.N."/>
        </authorList>
    </citation>
    <scope>NUCLEOTIDE SEQUENCE [LARGE SCALE GENOMIC DNA]</scope>
    <source>
        <strain evidence="8 9">DSM 2784</strain>
    </source>
</reference>
<evidence type="ECO:0000256" key="3">
    <source>
        <dbReference type="ARBA" id="ARBA00022475"/>
    </source>
</evidence>
<dbReference type="Gene3D" id="1.10.8.540">
    <property type="entry name" value="FHIPEP family, domain 3"/>
    <property type="match status" value="1"/>
</dbReference>
<evidence type="ECO:0000256" key="5">
    <source>
        <dbReference type="ARBA" id="ARBA00022989"/>
    </source>
</evidence>
<dbReference type="AlphaFoldDB" id="A0A1G5RV87"/>
<protein>
    <recommendedName>
        <fullName evidence="7">Flagellar biosynthesis protein FlhA</fullName>
    </recommendedName>
</protein>
<feature type="transmembrane region" description="Helical" evidence="7">
    <location>
        <begin position="200"/>
        <end position="221"/>
    </location>
</feature>
<comment type="function">
    <text evidence="7">Required for formation of the rod structure of the flagellar apparatus. Together with FliI and FliH, may constitute the export apparatus of flagellin.</text>
</comment>
<feature type="transmembrane region" description="Helical" evidence="7">
    <location>
        <begin position="67"/>
        <end position="84"/>
    </location>
</feature>
<comment type="similarity">
    <text evidence="2 7">Belongs to the FHIPEP (flagella/HR/invasion proteins export pore) family.</text>
</comment>
<keyword evidence="6 7" id="KW-0472">Membrane</keyword>
<accession>A0A1G5RV87</accession>
<keyword evidence="5 7" id="KW-1133">Transmembrane helix</keyword>
<dbReference type="InterPro" id="IPR042194">
    <property type="entry name" value="FHIPEP_1"/>
</dbReference>
<dbReference type="Pfam" id="PF00771">
    <property type="entry name" value="FHIPEP"/>
    <property type="match status" value="1"/>
</dbReference>
<keyword evidence="7" id="KW-0813">Transport</keyword>
<dbReference type="NCBIfam" id="TIGR01398">
    <property type="entry name" value="FlhA"/>
    <property type="match status" value="1"/>
</dbReference>
<dbReference type="PIRSF" id="PIRSF005419">
    <property type="entry name" value="FlhA"/>
    <property type="match status" value="1"/>
</dbReference>
<dbReference type="InterPro" id="IPR001712">
    <property type="entry name" value="T3SS_FHIPEP"/>
</dbReference>
<evidence type="ECO:0000256" key="7">
    <source>
        <dbReference type="RuleBase" id="RU364093"/>
    </source>
</evidence>
<keyword evidence="8" id="KW-0282">Flagellum</keyword>
<keyword evidence="8" id="KW-0969">Cilium</keyword>
<feature type="transmembrane region" description="Helical" evidence="7">
    <location>
        <begin position="241"/>
        <end position="261"/>
    </location>
</feature>
<sequence>MEALTQRLGGRLGRHMDVLLAFAVVGIISIILLPVPPGVLDFLLVINISLSVTVLLLTLFTKDVLEFSAFPTLLLLLTLFRLGLNLSSTKLILGQGDAGQVIQAFAGFVTGDSYIVGAVVFVIIIIIQLVVITSGATRVAEVGARFTLDAMPGNQMAIDADLNAGMIQEEEARKRRLNLQREADFYGAMDGSSKFVKGDAMAGIIITLINLVGGVAIFVGQKGLPFGEAIDRFGRLTIGDGLVSQVPAVLVSVAAGILVTRSASIDGLGDDLGRQLFSKSKVLLVAAAVLFAFGLVPAFPTLPFFIMAGLSALTGWQLMKSDDGTAAALASEAAAASQTPSQPAMDTQVTAKQKDLLAIEIGYGLLPLVDTTTEGGDLLERILMVRRQCAAEMGFVVAPIRIRDNLMLHSSAYQILLRGSVIAEGEIYPNRFMVMDPGNGTFMVDGIETVEPTFGIKALWIEASEKTSAELHGYTVVDPTTVMVTHLKETVMTHADELIGRQEVQKLLEEVREQYSVVIDELIPAVMTLGEVQKVLQSLLREGVAINDLGTVLETLADYGSMTKDTEVLTEYVRHGQSRAIVGKWLASDGKLHVITLSQRLEDLIHSHIQKSLQGSFPALAPEVSNQLIGDLQAQLELGSLSADQVVILTSPRIRAALKNLISGSLPKVPVLSLGEIHHRVELVAVGMVDQHDY</sequence>
<dbReference type="GO" id="GO:0009306">
    <property type="term" value="P:protein secretion"/>
    <property type="evidence" value="ECO:0007669"/>
    <property type="project" value="InterPro"/>
</dbReference>
<comment type="subcellular location">
    <subcellularLocation>
        <location evidence="1 7">Cell membrane</location>
        <topology evidence="1 7">Multi-pass membrane protein</topology>
    </subcellularLocation>
</comment>
<dbReference type="RefSeq" id="WP_092589727.1">
    <property type="nucleotide sequence ID" value="NZ_FMWL01000003.1"/>
</dbReference>
<keyword evidence="4 7" id="KW-0812">Transmembrane</keyword>
<evidence type="ECO:0000256" key="2">
    <source>
        <dbReference type="ARBA" id="ARBA00008835"/>
    </source>
</evidence>
<evidence type="ECO:0000256" key="4">
    <source>
        <dbReference type="ARBA" id="ARBA00022692"/>
    </source>
</evidence>
<keyword evidence="8" id="KW-0966">Cell projection</keyword>
<evidence type="ECO:0000256" key="6">
    <source>
        <dbReference type="ARBA" id="ARBA00023136"/>
    </source>
</evidence>
<dbReference type="STRING" id="1120920.SAMN03080599_00938"/>
<evidence type="ECO:0000313" key="9">
    <source>
        <dbReference type="Proteomes" id="UP000199208"/>
    </source>
</evidence>
<keyword evidence="7" id="KW-0653">Protein transport</keyword>
<keyword evidence="3 7" id="KW-1003">Cell membrane</keyword>
<gene>
    <name evidence="7" type="primary">flhA</name>
    <name evidence="8" type="ORF">SAMN03080599_00938</name>
</gene>
<dbReference type="InterPro" id="IPR042196">
    <property type="entry name" value="FHIPEP_4"/>
</dbReference>
<dbReference type="InterPro" id="IPR042193">
    <property type="entry name" value="FHIPEP_3"/>
</dbReference>
<dbReference type="Proteomes" id="UP000199208">
    <property type="component" value="Unassembled WGS sequence"/>
</dbReference>
<dbReference type="PANTHER" id="PTHR30161:SF1">
    <property type="entry name" value="FLAGELLAR BIOSYNTHESIS PROTEIN FLHA-RELATED"/>
    <property type="match status" value="1"/>
</dbReference>